<dbReference type="AlphaFoldDB" id="A0A438DEB3"/>
<name>A0A438DEB3_VITVI</name>
<sequence length="258" mass="28774">MLNPPSLPGRQKRKSQHKIESLEAYAIDACTNDDQKKTAGMILRAMGLVKTASSALNLLIDVGYFPVHVNLDLLKFNIRVDYPDEVISAAENLLSEPFDPDEVDRKDLTHLKVYAIDVDEADELDDALSATRLLDGRIKVWIHVADPTSLVQPGSIVDRNTKEVPDAGCCGRDQHPKHFLHGFMLYREAMKRGTSIFLPTATYPMFPEKLAMEGMSLKQGELCNAVTVSVVLHSDGRIWEGNSDLWATDSHLEIFLSE</sequence>
<dbReference type="Proteomes" id="UP000288805">
    <property type="component" value="Unassembled WGS sequence"/>
</dbReference>
<dbReference type="SUPFAM" id="SSF50249">
    <property type="entry name" value="Nucleic acid-binding proteins"/>
    <property type="match status" value="1"/>
</dbReference>
<dbReference type="EMBL" id="QGNW01001665">
    <property type="protein sequence ID" value="RVW33823.1"/>
    <property type="molecule type" value="Genomic_DNA"/>
</dbReference>
<evidence type="ECO:0000313" key="3">
    <source>
        <dbReference type="Proteomes" id="UP000288805"/>
    </source>
</evidence>
<proteinExistence type="predicted"/>
<dbReference type="InterPro" id="IPR001900">
    <property type="entry name" value="RNase_II/R"/>
</dbReference>
<dbReference type="Pfam" id="PF23161">
    <property type="entry name" value="HTH_RNase_II"/>
    <property type="match status" value="1"/>
</dbReference>
<protein>
    <submittedName>
        <fullName evidence="2">Ribonuclease II, chloroplastic/mitochondrial</fullName>
    </submittedName>
</protein>
<comment type="caution">
    <text evidence="2">The sequence shown here is derived from an EMBL/GenBank/DDBJ whole genome shotgun (WGS) entry which is preliminary data.</text>
</comment>
<reference evidence="2 3" key="1">
    <citation type="journal article" date="2018" name="PLoS Genet.">
        <title>Population sequencing reveals clonal diversity and ancestral inbreeding in the grapevine cultivar Chardonnay.</title>
        <authorList>
            <person name="Roach M.J."/>
            <person name="Johnson D.L."/>
            <person name="Bohlmann J."/>
            <person name="van Vuuren H.J."/>
            <person name="Jones S.J."/>
            <person name="Pretorius I.S."/>
            <person name="Schmidt S.A."/>
            <person name="Borneman A.R."/>
        </authorList>
    </citation>
    <scope>NUCLEOTIDE SEQUENCE [LARGE SCALE GENOMIC DNA]</scope>
    <source>
        <strain evidence="3">cv. Chardonnay</strain>
        <tissue evidence="2">Leaf</tissue>
    </source>
</reference>
<dbReference type="InterPro" id="IPR056404">
    <property type="entry name" value="HTH_RNase_II"/>
</dbReference>
<organism evidence="2 3">
    <name type="scientific">Vitis vinifera</name>
    <name type="common">Grape</name>
    <dbReference type="NCBI Taxonomy" id="29760"/>
    <lineage>
        <taxon>Eukaryota</taxon>
        <taxon>Viridiplantae</taxon>
        <taxon>Streptophyta</taxon>
        <taxon>Embryophyta</taxon>
        <taxon>Tracheophyta</taxon>
        <taxon>Spermatophyta</taxon>
        <taxon>Magnoliopsida</taxon>
        <taxon>eudicotyledons</taxon>
        <taxon>Gunneridae</taxon>
        <taxon>Pentapetalae</taxon>
        <taxon>rosids</taxon>
        <taxon>Vitales</taxon>
        <taxon>Vitaceae</taxon>
        <taxon>Viteae</taxon>
        <taxon>Vitis</taxon>
    </lineage>
</organism>
<dbReference type="PANTHER" id="PTHR23355:SF42">
    <property type="entry name" value="RIBONUCLEASE II, CHLOROPLASTIC_MITOCHONDRIAL"/>
    <property type="match status" value="1"/>
</dbReference>
<dbReference type="InterPro" id="IPR012340">
    <property type="entry name" value="NA-bd_OB-fold"/>
</dbReference>
<dbReference type="SMART" id="SM00955">
    <property type="entry name" value="RNB"/>
    <property type="match status" value="1"/>
</dbReference>
<dbReference type="GO" id="GO:0003723">
    <property type="term" value="F:RNA binding"/>
    <property type="evidence" value="ECO:0007669"/>
    <property type="project" value="InterPro"/>
</dbReference>
<dbReference type="InterPro" id="IPR050180">
    <property type="entry name" value="RNR_Ribonuclease"/>
</dbReference>
<evidence type="ECO:0000313" key="2">
    <source>
        <dbReference type="EMBL" id="RVW33823.1"/>
    </source>
</evidence>
<gene>
    <name evidence="2" type="primary">RNR1_8</name>
    <name evidence="2" type="ORF">CK203_074851</name>
</gene>
<dbReference type="PANTHER" id="PTHR23355">
    <property type="entry name" value="RIBONUCLEASE"/>
    <property type="match status" value="1"/>
</dbReference>
<accession>A0A438DEB3</accession>
<feature type="domain" description="RNB" evidence="1">
    <location>
        <begin position="105"/>
        <end position="258"/>
    </location>
</feature>
<dbReference type="GO" id="GO:0004540">
    <property type="term" value="F:RNA nuclease activity"/>
    <property type="evidence" value="ECO:0007669"/>
    <property type="project" value="InterPro"/>
</dbReference>
<dbReference type="Pfam" id="PF00773">
    <property type="entry name" value="RNB"/>
    <property type="match status" value="2"/>
</dbReference>
<evidence type="ECO:0000259" key="1">
    <source>
        <dbReference type="SMART" id="SM00955"/>
    </source>
</evidence>